<organism evidence="1 2">
    <name type="scientific">Bradyrhizobium yuanmingense</name>
    <dbReference type="NCBI Taxonomy" id="108015"/>
    <lineage>
        <taxon>Bacteria</taxon>
        <taxon>Pseudomonadati</taxon>
        <taxon>Pseudomonadota</taxon>
        <taxon>Alphaproteobacteria</taxon>
        <taxon>Hyphomicrobiales</taxon>
        <taxon>Nitrobacteraceae</taxon>
        <taxon>Bradyrhizobium</taxon>
    </lineage>
</organism>
<reference evidence="1 2" key="1">
    <citation type="submission" date="2024-07" db="EMBL/GenBank/DDBJ databases">
        <title>Genomic Encyclopedia of Type Strains, Phase V (KMG-V): Genome sequencing to study the core and pangenomes of soil and plant-associated prokaryotes.</title>
        <authorList>
            <person name="Whitman W."/>
        </authorList>
    </citation>
    <scope>NUCLEOTIDE SEQUENCE [LARGE SCALE GENOMIC DNA]</scope>
    <source>
        <strain evidence="1 2">USDA 222</strain>
    </source>
</reference>
<proteinExistence type="predicted"/>
<evidence type="ECO:0000313" key="1">
    <source>
        <dbReference type="EMBL" id="MEY9475670.1"/>
    </source>
</evidence>
<dbReference type="Proteomes" id="UP001565474">
    <property type="component" value="Unassembled WGS sequence"/>
</dbReference>
<gene>
    <name evidence="1" type="ORF">ABH992_008069</name>
</gene>
<name>A0ABV4GX57_9BRAD</name>
<comment type="caution">
    <text evidence="1">The sequence shown here is derived from an EMBL/GenBank/DDBJ whole genome shotgun (WGS) entry which is preliminary data.</text>
</comment>
<evidence type="ECO:0000313" key="2">
    <source>
        <dbReference type="Proteomes" id="UP001565474"/>
    </source>
</evidence>
<dbReference type="EMBL" id="JBGBZN010000002">
    <property type="protein sequence ID" value="MEY9475670.1"/>
    <property type="molecule type" value="Genomic_DNA"/>
</dbReference>
<sequence>MDFGIVHFGAASTEQSLDELNGKLIACQMLIEGLIARIANEPRDPLCFLTDFRDDIKAVVNGANIAGMDSTDRVRAVAKTVDELLWLMKPGAAIEWPAIDLRLGRLLRSESEAV</sequence>
<keyword evidence="2" id="KW-1185">Reference proteome</keyword>
<accession>A0ABV4GX57</accession>
<protein>
    <submittedName>
        <fullName evidence="1">N-acetylmannosamine-6-phosphate epimerase</fullName>
    </submittedName>
</protein>